<organism evidence="1 2">
    <name type="scientific">Novosphingobium pentaromativorans</name>
    <dbReference type="NCBI Taxonomy" id="205844"/>
    <lineage>
        <taxon>Bacteria</taxon>
        <taxon>Pseudomonadati</taxon>
        <taxon>Pseudomonadota</taxon>
        <taxon>Alphaproteobacteria</taxon>
        <taxon>Sphingomonadales</taxon>
        <taxon>Sphingomonadaceae</taxon>
        <taxon>Novosphingobium</taxon>
    </lineage>
</organism>
<accession>A0A2W5NXU2</accession>
<comment type="caution">
    <text evidence="1">The sequence shown here is derived from an EMBL/GenBank/DDBJ whole genome shotgun (WGS) entry which is preliminary data.</text>
</comment>
<dbReference type="AlphaFoldDB" id="A0A2W5NXU2"/>
<sequence>MSLLILTAAALGASMPAATPAHSVQIDHRGASYAVDYVTHVETRAKAIGISPSTRPSSRRCIVTAEVSVERRIQPAGGGHAIATRLPATRSFTQNHPGDCRKGSDDGARLVAARSDAIDAHVRELASADHHDTLAAIDAARDFAVN</sequence>
<dbReference type="Proteomes" id="UP000249082">
    <property type="component" value="Unassembled WGS sequence"/>
</dbReference>
<proteinExistence type="predicted"/>
<protein>
    <submittedName>
        <fullName evidence="1">Uncharacterized protein</fullName>
    </submittedName>
</protein>
<evidence type="ECO:0000313" key="1">
    <source>
        <dbReference type="EMBL" id="PZQ55425.1"/>
    </source>
</evidence>
<evidence type="ECO:0000313" key="2">
    <source>
        <dbReference type="Proteomes" id="UP000249082"/>
    </source>
</evidence>
<gene>
    <name evidence="1" type="ORF">DI555_08855</name>
</gene>
<reference evidence="1 2" key="1">
    <citation type="submission" date="2017-08" db="EMBL/GenBank/DDBJ databases">
        <title>Infants hospitalized years apart are colonized by the same room-sourced microbial strains.</title>
        <authorList>
            <person name="Brooks B."/>
            <person name="Olm M.R."/>
            <person name="Firek B.A."/>
            <person name="Baker R."/>
            <person name="Thomas B.C."/>
            <person name="Morowitz M.J."/>
            <person name="Banfield J.F."/>
        </authorList>
    </citation>
    <scope>NUCLEOTIDE SEQUENCE [LARGE SCALE GENOMIC DNA]</scope>
    <source>
        <strain evidence="1">S2_005_002_R2_33</strain>
    </source>
</reference>
<dbReference type="EMBL" id="QFPX01000006">
    <property type="protein sequence ID" value="PZQ55425.1"/>
    <property type="molecule type" value="Genomic_DNA"/>
</dbReference>
<name>A0A2W5NXU2_9SPHN</name>